<dbReference type="GO" id="GO:0000774">
    <property type="term" value="F:adenyl-nucleotide exchange factor activity"/>
    <property type="evidence" value="ECO:0007669"/>
    <property type="project" value="InterPro"/>
</dbReference>
<accession>A0A9X2FHZ6</accession>
<evidence type="ECO:0000256" key="2">
    <source>
        <dbReference type="ARBA" id="ARBA00009054"/>
    </source>
</evidence>
<dbReference type="RefSeq" id="WP_253359517.1">
    <property type="nucleotide sequence ID" value="NZ_JAIULA010000005.1"/>
</dbReference>
<evidence type="ECO:0000256" key="13">
    <source>
        <dbReference type="SAM" id="MobiDB-lite"/>
    </source>
</evidence>
<gene>
    <name evidence="10 14" type="primary">grpE</name>
    <name evidence="14" type="ORF">LB941_03505</name>
</gene>
<dbReference type="SUPFAM" id="SSF58014">
    <property type="entry name" value="Coiled-coil domain of nucleotide exchange factor GrpE"/>
    <property type="match status" value="1"/>
</dbReference>
<dbReference type="GO" id="GO:0051087">
    <property type="term" value="F:protein-folding chaperone binding"/>
    <property type="evidence" value="ECO:0007669"/>
    <property type="project" value="InterPro"/>
</dbReference>
<dbReference type="InterPro" id="IPR009012">
    <property type="entry name" value="GrpE_head"/>
</dbReference>
<keyword evidence="6 10" id="KW-0143">Chaperone</keyword>
<dbReference type="PANTHER" id="PTHR21237:SF23">
    <property type="entry name" value="GRPE PROTEIN HOMOLOG, MITOCHONDRIAL"/>
    <property type="match status" value="1"/>
</dbReference>
<evidence type="ECO:0000256" key="9">
    <source>
        <dbReference type="ARBA" id="ARBA00076414"/>
    </source>
</evidence>
<dbReference type="PANTHER" id="PTHR21237">
    <property type="entry name" value="GRPE PROTEIN"/>
    <property type="match status" value="1"/>
</dbReference>
<dbReference type="InterPro" id="IPR000740">
    <property type="entry name" value="GrpE"/>
</dbReference>
<evidence type="ECO:0000256" key="1">
    <source>
        <dbReference type="ARBA" id="ARBA00004496"/>
    </source>
</evidence>
<proteinExistence type="inferred from homology"/>
<evidence type="ECO:0000256" key="12">
    <source>
        <dbReference type="RuleBase" id="RU004478"/>
    </source>
</evidence>
<evidence type="ECO:0000256" key="10">
    <source>
        <dbReference type="HAMAP-Rule" id="MF_01151"/>
    </source>
</evidence>
<comment type="similarity">
    <text evidence="2 10 12">Belongs to the GrpE family.</text>
</comment>
<keyword evidence="15" id="KW-1185">Reference proteome</keyword>
<reference evidence="14 15" key="1">
    <citation type="journal article" date="2023" name="Int. J. Syst. Evol. Microbiol.">
        <title>Ligilactobacillus ubinensis sp. nov., a novel species isolated from the wild ferment of a durian fruit (Durio zibethinus).</title>
        <authorList>
            <person name="Heng Y.C."/>
            <person name="Menon N."/>
            <person name="Chen B."/>
            <person name="Loo B.Z.L."/>
            <person name="Wong G.W.J."/>
            <person name="Lim A.C.H."/>
            <person name="Silvaraju S."/>
            <person name="Kittelmann S."/>
        </authorList>
    </citation>
    <scope>NUCLEOTIDE SEQUENCE [LARGE SCALE GENOMIC DNA]</scope>
    <source>
        <strain evidence="14 15">WILCCON 0076</strain>
    </source>
</reference>
<dbReference type="Proteomes" id="UP001139006">
    <property type="component" value="Unassembled WGS sequence"/>
</dbReference>
<evidence type="ECO:0000256" key="6">
    <source>
        <dbReference type="ARBA" id="ARBA00023186"/>
    </source>
</evidence>
<keyword evidence="5 10" id="KW-0346">Stress response</keyword>
<feature type="compositionally biased region" description="Basic and acidic residues" evidence="13">
    <location>
        <begin position="39"/>
        <end position="52"/>
    </location>
</feature>
<evidence type="ECO:0000256" key="5">
    <source>
        <dbReference type="ARBA" id="ARBA00023016"/>
    </source>
</evidence>
<dbReference type="PRINTS" id="PR00773">
    <property type="entry name" value="GRPEPROTEIN"/>
</dbReference>
<evidence type="ECO:0000256" key="8">
    <source>
        <dbReference type="ARBA" id="ARBA00072274"/>
    </source>
</evidence>
<organism evidence="14 15">
    <name type="scientific">Ligilactobacillus ubinensis</name>
    <dbReference type="NCBI Taxonomy" id="2876789"/>
    <lineage>
        <taxon>Bacteria</taxon>
        <taxon>Bacillati</taxon>
        <taxon>Bacillota</taxon>
        <taxon>Bacilli</taxon>
        <taxon>Lactobacillales</taxon>
        <taxon>Lactobacillaceae</taxon>
        <taxon>Ligilactobacillus</taxon>
    </lineage>
</organism>
<feature type="compositionally biased region" description="Basic and acidic residues" evidence="13">
    <location>
        <begin position="1"/>
        <end position="30"/>
    </location>
</feature>
<dbReference type="GO" id="GO:0006457">
    <property type="term" value="P:protein folding"/>
    <property type="evidence" value="ECO:0007669"/>
    <property type="project" value="InterPro"/>
</dbReference>
<evidence type="ECO:0000256" key="3">
    <source>
        <dbReference type="ARBA" id="ARBA00011738"/>
    </source>
</evidence>
<dbReference type="AlphaFoldDB" id="A0A9X2FHZ6"/>
<comment type="function">
    <text evidence="7 10 11">Participates actively in the response to hyperosmotic and heat shock by preventing the aggregation of stress-denatured proteins, in association with DnaK and GrpE. It is the nucleotide exchange factor for DnaK and may function as a thermosensor. Unfolded proteins bind initially to DnaJ; upon interaction with the DnaJ-bound protein, DnaK hydrolyzes its bound ATP, resulting in the formation of a stable complex. GrpE releases ADP from DnaK; ATP binding to DnaK triggers the release of the substrate protein, thus completing the reaction cycle. Several rounds of ATP-dependent interactions between DnaJ, DnaK and GrpE are required for fully efficient folding.</text>
</comment>
<dbReference type="CDD" id="cd00446">
    <property type="entry name" value="GrpE"/>
    <property type="match status" value="1"/>
</dbReference>
<dbReference type="GO" id="GO:0005737">
    <property type="term" value="C:cytoplasm"/>
    <property type="evidence" value="ECO:0007669"/>
    <property type="project" value="UniProtKB-SubCell"/>
</dbReference>
<dbReference type="Pfam" id="PF01025">
    <property type="entry name" value="GrpE"/>
    <property type="match status" value="1"/>
</dbReference>
<dbReference type="InterPro" id="IPR013805">
    <property type="entry name" value="GrpE_CC"/>
</dbReference>
<comment type="caution">
    <text evidence="14">The sequence shown here is derived from an EMBL/GenBank/DDBJ whole genome shotgun (WGS) entry which is preliminary data.</text>
</comment>
<evidence type="ECO:0000256" key="11">
    <source>
        <dbReference type="RuleBase" id="RU000639"/>
    </source>
</evidence>
<dbReference type="EMBL" id="JAIULA010000005">
    <property type="protein sequence ID" value="MCP0886402.1"/>
    <property type="molecule type" value="Genomic_DNA"/>
</dbReference>
<feature type="region of interest" description="Disordered" evidence="13">
    <location>
        <begin position="1"/>
        <end position="52"/>
    </location>
</feature>
<name>A0A9X2FHZ6_9LACO</name>
<dbReference type="HAMAP" id="MF_01151">
    <property type="entry name" value="GrpE"/>
    <property type="match status" value="1"/>
</dbReference>
<dbReference type="PROSITE" id="PS01071">
    <property type="entry name" value="GRPE"/>
    <property type="match status" value="1"/>
</dbReference>
<dbReference type="SUPFAM" id="SSF51064">
    <property type="entry name" value="Head domain of nucleotide exchange factor GrpE"/>
    <property type="match status" value="1"/>
</dbReference>
<dbReference type="GO" id="GO:0051082">
    <property type="term" value="F:unfolded protein binding"/>
    <property type="evidence" value="ECO:0007669"/>
    <property type="project" value="TreeGrafter"/>
</dbReference>
<sequence length="200" mass="22609">MAEKEDIKQTEQEQDRATVEKEDVKEKSESTQEAQTDADLSKEDSLDLEMQEKVKDLQSKLDSMEDKYLRAEAEMANMHTRFKKEQAQLLKYAGQDLAKAILPAIDNLTRALEIEVDDKASQQLKHGVEMVAQNVETALKENQVTKIAALGKKFDPTLHQAVQTVPVEEGQTAETIVKVFQDGYMFKDRVLRPAMVVVAQ</sequence>
<evidence type="ECO:0000313" key="14">
    <source>
        <dbReference type="EMBL" id="MCP0886402.1"/>
    </source>
</evidence>
<comment type="subunit">
    <text evidence="3 10">Homodimer.</text>
</comment>
<dbReference type="Gene3D" id="3.90.20.20">
    <property type="match status" value="1"/>
</dbReference>
<dbReference type="NCBIfam" id="NF010759">
    <property type="entry name" value="PRK14162.1"/>
    <property type="match status" value="1"/>
</dbReference>
<keyword evidence="4 10" id="KW-0963">Cytoplasm</keyword>
<protein>
    <recommendedName>
        <fullName evidence="8 10">Protein GrpE</fullName>
    </recommendedName>
    <alternativeName>
        <fullName evidence="9 10">HSP-70 cofactor</fullName>
    </alternativeName>
</protein>
<dbReference type="NCBIfam" id="NF010738">
    <property type="entry name" value="PRK14140.1"/>
    <property type="match status" value="1"/>
</dbReference>
<dbReference type="GO" id="GO:0042803">
    <property type="term" value="F:protein homodimerization activity"/>
    <property type="evidence" value="ECO:0007669"/>
    <property type="project" value="InterPro"/>
</dbReference>
<evidence type="ECO:0000313" key="15">
    <source>
        <dbReference type="Proteomes" id="UP001139006"/>
    </source>
</evidence>
<dbReference type="FunFam" id="2.30.22.10:FF:000001">
    <property type="entry name" value="Protein GrpE"/>
    <property type="match status" value="1"/>
</dbReference>
<dbReference type="Gene3D" id="2.30.22.10">
    <property type="entry name" value="Head domain of nucleotide exchange factor GrpE"/>
    <property type="match status" value="1"/>
</dbReference>
<comment type="subcellular location">
    <subcellularLocation>
        <location evidence="1 10">Cytoplasm</location>
    </subcellularLocation>
</comment>
<evidence type="ECO:0000256" key="4">
    <source>
        <dbReference type="ARBA" id="ARBA00022490"/>
    </source>
</evidence>
<evidence type="ECO:0000256" key="7">
    <source>
        <dbReference type="ARBA" id="ARBA00053401"/>
    </source>
</evidence>